<protein>
    <submittedName>
        <fullName evidence="1">Uncharacterized protein</fullName>
    </submittedName>
</protein>
<sequence length="21" mass="2501">MQSLHQTLLLCIKSMVNSYKY</sequence>
<reference evidence="1" key="1">
    <citation type="submission" date="2018-02" db="EMBL/GenBank/DDBJ databases">
        <title>Rhizophora mucronata_Transcriptome.</title>
        <authorList>
            <person name="Meera S.P."/>
            <person name="Sreeshan A."/>
            <person name="Augustine A."/>
        </authorList>
    </citation>
    <scope>NUCLEOTIDE SEQUENCE</scope>
    <source>
        <tissue evidence="1">Leaf</tissue>
    </source>
</reference>
<accession>A0A2P2NTN3</accession>
<proteinExistence type="predicted"/>
<evidence type="ECO:0000313" key="1">
    <source>
        <dbReference type="EMBL" id="MBX45888.1"/>
    </source>
</evidence>
<dbReference type="AlphaFoldDB" id="A0A2P2NTN3"/>
<name>A0A2P2NTN3_RHIMU</name>
<organism evidence="1">
    <name type="scientific">Rhizophora mucronata</name>
    <name type="common">Asiatic mangrove</name>
    <dbReference type="NCBI Taxonomy" id="61149"/>
    <lineage>
        <taxon>Eukaryota</taxon>
        <taxon>Viridiplantae</taxon>
        <taxon>Streptophyta</taxon>
        <taxon>Embryophyta</taxon>
        <taxon>Tracheophyta</taxon>
        <taxon>Spermatophyta</taxon>
        <taxon>Magnoliopsida</taxon>
        <taxon>eudicotyledons</taxon>
        <taxon>Gunneridae</taxon>
        <taxon>Pentapetalae</taxon>
        <taxon>rosids</taxon>
        <taxon>fabids</taxon>
        <taxon>Malpighiales</taxon>
        <taxon>Rhizophoraceae</taxon>
        <taxon>Rhizophora</taxon>
    </lineage>
</organism>
<dbReference type="EMBL" id="GGEC01065404">
    <property type="protein sequence ID" value="MBX45888.1"/>
    <property type="molecule type" value="Transcribed_RNA"/>
</dbReference>